<evidence type="ECO:0000256" key="8">
    <source>
        <dbReference type="ARBA" id="ARBA00040914"/>
    </source>
</evidence>
<evidence type="ECO:0000259" key="10">
    <source>
        <dbReference type="PROSITE" id="PS50850"/>
    </source>
</evidence>
<feature type="transmembrane region" description="Helical" evidence="9">
    <location>
        <begin position="54"/>
        <end position="79"/>
    </location>
</feature>
<feature type="transmembrane region" description="Helical" evidence="9">
    <location>
        <begin position="264"/>
        <end position="284"/>
    </location>
</feature>
<accession>A0A5B8S6W6</accession>
<dbReference type="InterPro" id="IPR020846">
    <property type="entry name" value="MFS_dom"/>
</dbReference>
<keyword evidence="12" id="KW-1185">Reference proteome</keyword>
<dbReference type="RefSeq" id="WP_147091199.1">
    <property type="nucleotide sequence ID" value="NZ_BAABJD010000002.1"/>
</dbReference>
<proteinExistence type="inferred from homology"/>
<evidence type="ECO:0000256" key="1">
    <source>
        <dbReference type="ARBA" id="ARBA00004651"/>
    </source>
</evidence>
<keyword evidence="5 9" id="KW-1133">Transmembrane helix</keyword>
<dbReference type="OrthoDB" id="7283966at2"/>
<dbReference type="EMBL" id="CP042345">
    <property type="protein sequence ID" value="QEA17120.1"/>
    <property type="molecule type" value="Genomic_DNA"/>
</dbReference>
<feature type="transmembrane region" description="Helical" evidence="9">
    <location>
        <begin position="21"/>
        <end position="42"/>
    </location>
</feature>
<evidence type="ECO:0000256" key="6">
    <source>
        <dbReference type="ARBA" id="ARBA00023136"/>
    </source>
</evidence>
<name>A0A5B8S6W6_9SPHN</name>
<evidence type="ECO:0000256" key="5">
    <source>
        <dbReference type="ARBA" id="ARBA00022989"/>
    </source>
</evidence>
<dbReference type="Gene3D" id="1.20.1250.20">
    <property type="entry name" value="MFS general substrate transporter like domains"/>
    <property type="match status" value="1"/>
</dbReference>
<dbReference type="SUPFAM" id="SSF103473">
    <property type="entry name" value="MFS general substrate transporter"/>
    <property type="match status" value="1"/>
</dbReference>
<dbReference type="CDD" id="cd06173">
    <property type="entry name" value="MFS_MefA_like"/>
    <property type="match status" value="1"/>
</dbReference>
<keyword evidence="2" id="KW-0813">Transport</keyword>
<sequence>MSTPTHPLQIRDYRLVWLARFASVAATTAMVVVVAAQTYQIARTDYGYDTKQAAFLIGTLGLAQFIPFLLLTPVAGLVADRMDRRFVGAASSLLDLLVALTLIAANTLGLVSLPLLFVMAALHGAARVFIGPAISSIVPNVVPADILPKAVATGSIAWQSASVLGPALGGFLLARGDALPYVWSAVLLSIAIVGLLFIKPLPLKPKSTEPPLRQISEGARFVWRERFLLGCVSLDLFAVLLGGATAMLPAFAYDVLHVGDEGLGLLRAAPALGAALVALFLAFFPLSRNVGPKMLWAVAIFGAATLAFALSKSFPISLAMLALLGAADQVSVFVRGTLVQLNTPDEMRGRVSSISGLAISASNELGEMQSGLAAGLFGAVWAVALGGVGAIVVTAAWAVLFPELRRAKTFAPQYRHVIPKEGSVP</sequence>
<dbReference type="KEGG" id="ngf:FRF71_13810"/>
<evidence type="ECO:0000256" key="4">
    <source>
        <dbReference type="ARBA" id="ARBA00022692"/>
    </source>
</evidence>
<dbReference type="PANTHER" id="PTHR23513">
    <property type="entry name" value="INTEGRAL MEMBRANE EFFLUX PROTEIN-RELATED"/>
    <property type="match status" value="1"/>
</dbReference>
<dbReference type="AlphaFoldDB" id="A0A5B8S6W6"/>
<feature type="domain" description="Major facilitator superfamily (MFS) profile" evidence="10">
    <location>
        <begin position="1"/>
        <end position="203"/>
    </location>
</feature>
<feature type="transmembrane region" description="Helical" evidence="9">
    <location>
        <begin position="180"/>
        <end position="198"/>
    </location>
</feature>
<evidence type="ECO:0000256" key="9">
    <source>
        <dbReference type="SAM" id="Phobius"/>
    </source>
</evidence>
<evidence type="ECO:0000256" key="2">
    <source>
        <dbReference type="ARBA" id="ARBA00022448"/>
    </source>
</evidence>
<dbReference type="GO" id="GO:0005886">
    <property type="term" value="C:plasma membrane"/>
    <property type="evidence" value="ECO:0007669"/>
    <property type="project" value="UniProtKB-SubCell"/>
</dbReference>
<feature type="domain" description="Major facilitator superfamily (MFS) profile" evidence="10">
    <location>
        <begin position="226"/>
        <end position="425"/>
    </location>
</feature>
<reference evidence="11 12" key="1">
    <citation type="journal article" date="2013" name="J. Microbiol. Biotechnol.">
        <title>Novosphingobium ginsenosidimutans sp. nov., with the ability to convert ginsenoside.</title>
        <authorList>
            <person name="Kim J.K."/>
            <person name="He D."/>
            <person name="Liu Q.M."/>
            <person name="Park H.Y."/>
            <person name="Jung M.S."/>
            <person name="Yoon M.H."/>
            <person name="Kim S.C."/>
            <person name="Im W.T."/>
        </authorList>
    </citation>
    <scope>NUCLEOTIDE SEQUENCE [LARGE SCALE GENOMIC DNA]</scope>
    <source>
        <strain evidence="11 12">FW-6</strain>
    </source>
</reference>
<keyword evidence="6 9" id="KW-0472">Membrane</keyword>
<dbReference type="Pfam" id="PF07690">
    <property type="entry name" value="MFS_1"/>
    <property type="match status" value="1"/>
</dbReference>
<dbReference type="Proteomes" id="UP000321172">
    <property type="component" value="Chromosome"/>
</dbReference>
<feature type="transmembrane region" description="Helical" evidence="9">
    <location>
        <begin position="227"/>
        <end position="252"/>
    </location>
</feature>
<evidence type="ECO:0000313" key="12">
    <source>
        <dbReference type="Proteomes" id="UP000321172"/>
    </source>
</evidence>
<evidence type="ECO:0000256" key="7">
    <source>
        <dbReference type="ARBA" id="ARBA00038075"/>
    </source>
</evidence>
<evidence type="ECO:0000313" key="11">
    <source>
        <dbReference type="EMBL" id="QEA17120.1"/>
    </source>
</evidence>
<comment type="similarity">
    <text evidence="7">Belongs to the major facilitator superfamily. Drug:H(+) antiporter-3 (DHA3) (TC 2.A.1.21) family.</text>
</comment>
<feature type="transmembrane region" description="Helical" evidence="9">
    <location>
        <begin position="296"/>
        <end position="324"/>
    </location>
</feature>
<gene>
    <name evidence="11" type="ORF">FRF71_13810</name>
</gene>
<dbReference type="PROSITE" id="PS50850">
    <property type="entry name" value="MFS"/>
    <property type="match status" value="2"/>
</dbReference>
<feature type="transmembrane region" description="Helical" evidence="9">
    <location>
        <begin position="372"/>
        <end position="400"/>
    </location>
</feature>
<comment type="subcellular location">
    <subcellularLocation>
        <location evidence="1">Cell membrane</location>
        <topology evidence="1">Multi-pass membrane protein</topology>
    </subcellularLocation>
</comment>
<evidence type="ECO:0000256" key="3">
    <source>
        <dbReference type="ARBA" id="ARBA00022475"/>
    </source>
</evidence>
<dbReference type="InterPro" id="IPR036259">
    <property type="entry name" value="MFS_trans_sf"/>
</dbReference>
<dbReference type="InterPro" id="IPR011701">
    <property type="entry name" value="MFS"/>
</dbReference>
<dbReference type="GO" id="GO:0022857">
    <property type="term" value="F:transmembrane transporter activity"/>
    <property type="evidence" value="ECO:0007669"/>
    <property type="project" value="InterPro"/>
</dbReference>
<keyword evidence="4 9" id="KW-0812">Transmembrane</keyword>
<dbReference type="PANTHER" id="PTHR23513:SF9">
    <property type="entry name" value="ENTEROBACTIN EXPORTER ENTS"/>
    <property type="match status" value="1"/>
</dbReference>
<protein>
    <recommendedName>
        <fullName evidence="8">Multidrug efflux pump Tap</fullName>
    </recommendedName>
</protein>
<organism evidence="11 12">
    <name type="scientific">Novosphingobium ginsenosidimutans</name>
    <dbReference type="NCBI Taxonomy" id="1176536"/>
    <lineage>
        <taxon>Bacteria</taxon>
        <taxon>Pseudomonadati</taxon>
        <taxon>Pseudomonadota</taxon>
        <taxon>Alphaproteobacteria</taxon>
        <taxon>Sphingomonadales</taxon>
        <taxon>Sphingomonadaceae</taxon>
        <taxon>Novosphingobium</taxon>
    </lineage>
</organism>
<keyword evidence="3" id="KW-1003">Cell membrane</keyword>